<feature type="domain" description="Multidrug resistance protein MdtA-like alpha-helical hairpin" evidence="3">
    <location>
        <begin position="43"/>
        <end position="102"/>
    </location>
</feature>
<keyword evidence="1" id="KW-0175">Coiled coil</keyword>
<sequence>MIAEIESDAYAIGVRSAEAALAKARAVLANLDNEEAQQRAAIAQAMASLRGREANLVEARRDYVRQSRLVEKGAVSRKSFDDAEAALASATASRDTEAAALGLTQRGLDTLSGQRAQLVADRDAAAASLALAKLDLHHTRIVAPFDGVLGRRDIQVGSLVGSGTEIITIVPRVPAYVIANYKETQLRNVQPGQPVEVIVDALPDHRFRGRVEQISPMSGNESSIVPTDNATGNFTKVVQRIPVRIELAPGQSGLDRLRAGMSVETRIDTQDARVAAYSRQRPEGADRAHADARQ</sequence>
<dbReference type="InterPro" id="IPR058792">
    <property type="entry name" value="Beta-barrel_RND_2"/>
</dbReference>
<feature type="coiled-coil region" evidence="1">
    <location>
        <begin position="14"/>
        <end position="41"/>
    </location>
</feature>
<proteinExistence type="predicted"/>
<comment type="caution">
    <text evidence="5">The sequence shown here is derived from an EMBL/GenBank/DDBJ whole genome shotgun (WGS) entry which is preliminary data.</text>
</comment>
<dbReference type="EMBL" id="LPZR01000082">
    <property type="protein sequence ID" value="KYO54666.1"/>
    <property type="molecule type" value="Genomic_DNA"/>
</dbReference>
<accession>A0A162LEW5</accession>
<dbReference type="PANTHER" id="PTHR30386:SF24">
    <property type="entry name" value="MULTIDRUG RESISTANCE EFFLUX PUMP"/>
    <property type="match status" value="1"/>
</dbReference>
<dbReference type="SUPFAM" id="SSF111369">
    <property type="entry name" value="HlyD-like secretion proteins"/>
    <property type="match status" value="2"/>
</dbReference>
<evidence type="ECO:0000256" key="2">
    <source>
        <dbReference type="SAM" id="MobiDB-lite"/>
    </source>
</evidence>
<reference evidence="5 6" key="1">
    <citation type="submission" date="2015-12" db="EMBL/GenBank/DDBJ databases">
        <title>Genome sequence of Tistrella mobilis MCCC 1A02139.</title>
        <authorList>
            <person name="Lu L."/>
            <person name="Lai Q."/>
            <person name="Shao Z."/>
            <person name="Qian P."/>
        </authorList>
    </citation>
    <scope>NUCLEOTIDE SEQUENCE [LARGE SCALE GENOMIC DNA]</scope>
    <source>
        <strain evidence="5 6">MCCC 1A02139</strain>
    </source>
</reference>
<gene>
    <name evidence="5" type="ORF">AUP44_24870</name>
</gene>
<evidence type="ECO:0000259" key="3">
    <source>
        <dbReference type="Pfam" id="PF25876"/>
    </source>
</evidence>
<dbReference type="PANTHER" id="PTHR30386">
    <property type="entry name" value="MEMBRANE FUSION SUBUNIT OF EMRAB-TOLC MULTIDRUG EFFLUX PUMP"/>
    <property type="match status" value="1"/>
</dbReference>
<name>A0A162LEW5_9PROT</name>
<dbReference type="Gene3D" id="1.10.287.470">
    <property type="entry name" value="Helix hairpin bin"/>
    <property type="match status" value="1"/>
</dbReference>
<evidence type="ECO:0000313" key="5">
    <source>
        <dbReference type="EMBL" id="KYO54666.1"/>
    </source>
</evidence>
<dbReference type="InterPro" id="IPR050739">
    <property type="entry name" value="MFP"/>
</dbReference>
<feature type="domain" description="CusB-like beta-barrel" evidence="4">
    <location>
        <begin position="177"/>
        <end position="218"/>
    </location>
</feature>
<dbReference type="AlphaFoldDB" id="A0A162LEW5"/>
<dbReference type="GO" id="GO:0055085">
    <property type="term" value="P:transmembrane transport"/>
    <property type="evidence" value="ECO:0007669"/>
    <property type="project" value="InterPro"/>
</dbReference>
<dbReference type="Pfam" id="PF25876">
    <property type="entry name" value="HH_MFP_RND"/>
    <property type="match status" value="1"/>
</dbReference>
<evidence type="ECO:0000259" key="4">
    <source>
        <dbReference type="Pfam" id="PF25954"/>
    </source>
</evidence>
<feature type="compositionally biased region" description="Basic and acidic residues" evidence="2">
    <location>
        <begin position="280"/>
        <end position="294"/>
    </location>
</feature>
<dbReference type="Gene3D" id="2.40.30.170">
    <property type="match status" value="1"/>
</dbReference>
<evidence type="ECO:0000256" key="1">
    <source>
        <dbReference type="SAM" id="Coils"/>
    </source>
</evidence>
<protein>
    <submittedName>
        <fullName evidence="5">Secretion protein HlyD</fullName>
    </submittedName>
</protein>
<feature type="region of interest" description="Disordered" evidence="2">
    <location>
        <begin position="272"/>
        <end position="294"/>
    </location>
</feature>
<dbReference type="Pfam" id="PF25954">
    <property type="entry name" value="Beta-barrel_RND_2"/>
    <property type="match status" value="1"/>
</dbReference>
<organism evidence="5 6">
    <name type="scientific">Tistrella mobilis</name>
    <dbReference type="NCBI Taxonomy" id="171437"/>
    <lineage>
        <taxon>Bacteria</taxon>
        <taxon>Pseudomonadati</taxon>
        <taxon>Pseudomonadota</taxon>
        <taxon>Alphaproteobacteria</taxon>
        <taxon>Geminicoccales</taxon>
        <taxon>Geminicoccaceae</taxon>
        <taxon>Tistrella</taxon>
    </lineage>
</organism>
<evidence type="ECO:0000313" key="6">
    <source>
        <dbReference type="Proteomes" id="UP000075787"/>
    </source>
</evidence>
<dbReference type="InterPro" id="IPR058624">
    <property type="entry name" value="MdtA-like_HH"/>
</dbReference>
<dbReference type="Proteomes" id="UP000075787">
    <property type="component" value="Unassembled WGS sequence"/>
</dbReference>